<keyword evidence="4" id="KW-1185">Reference proteome</keyword>
<dbReference type="EMBL" id="JBHSOF010000027">
    <property type="protein sequence ID" value="MFC5665370.1"/>
    <property type="molecule type" value="Genomic_DNA"/>
</dbReference>
<dbReference type="Proteomes" id="UP001595975">
    <property type="component" value="Unassembled WGS sequence"/>
</dbReference>
<evidence type="ECO:0000256" key="1">
    <source>
        <dbReference type="ARBA" id="ARBA00022801"/>
    </source>
</evidence>
<organism evidence="3 4">
    <name type="scientific">Kitasatospora misakiensis</name>
    <dbReference type="NCBI Taxonomy" id="67330"/>
    <lineage>
        <taxon>Bacteria</taxon>
        <taxon>Bacillati</taxon>
        <taxon>Actinomycetota</taxon>
        <taxon>Actinomycetes</taxon>
        <taxon>Kitasatosporales</taxon>
        <taxon>Streptomycetaceae</taxon>
        <taxon>Kitasatospora</taxon>
    </lineage>
</organism>
<dbReference type="RefSeq" id="WP_380227130.1">
    <property type="nucleotide sequence ID" value="NZ_JBHSOF010000027.1"/>
</dbReference>
<reference evidence="4" key="1">
    <citation type="journal article" date="2019" name="Int. J. Syst. Evol. Microbiol.">
        <title>The Global Catalogue of Microorganisms (GCM) 10K type strain sequencing project: providing services to taxonomists for standard genome sequencing and annotation.</title>
        <authorList>
            <consortium name="The Broad Institute Genomics Platform"/>
            <consortium name="The Broad Institute Genome Sequencing Center for Infectious Disease"/>
            <person name="Wu L."/>
            <person name="Ma J."/>
        </authorList>
    </citation>
    <scope>NUCLEOTIDE SEQUENCE [LARGE SCALE GENOMIC DNA]</scope>
    <source>
        <strain evidence="4">CGMCC 4.1437</strain>
    </source>
</reference>
<dbReference type="SUPFAM" id="SSF54637">
    <property type="entry name" value="Thioesterase/thiol ester dehydrase-isomerase"/>
    <property type="match status" value="1"/>
</dbReference>
<protein>
    <submittedName>
        <fullName evidence="3">Hydroxyphenylacetyl-CoA thioesterase PaaI</fullName>
        <ecNumber evidence="3">3.1.2.-</ecNumber>
    </submittedName>
</protein>
<dbReference type="GO" id="GO:0016787">
    <property type="term" value="F:hydrolase activity"/>
    <property type="evidence" value="ECO:0007669"/>
    <property type="project" value="UniProtKB-KW"/>
</dbReference>
<evidence type="ECO:0000313" key="3">
    <source>
        <dbReference type="EMBL" id="MFC5665370.1"/>
    </source>
</evidence>
<evidence type="ECO:0000259" key="2">
    <source>
        <dbReference type="Pfam" id="PF03061"/>
    </source>
</evidence>
<comment type="caution">
    <text evidence="3">The sequence shown here is derived from an EMBL/GenBank/DDBJ whole genome shotgun (WGS) entry which is preliminary data.</text>
</comment>
<dbReference type="PANTHER" id="PTHR42856">
    <property type="entry name" value="ACYL-COENZYME A THIOESTERASE PAAI"/>
    <property type="match status" value="1"/>
</dbReference>
<dbReference type="Pfam" id="PF03061">
    <property type="entry name" value="4HBT"/>
    <property type="match status" value="1"/>
</dbReference>
<feature type="domain" description="Thioesterase" evidence="2">
    <location>
        <begin position="40"/>
        <end position="113"/>
    </location>
</feature>
<dbReference type="InterPro" id="IPR006683">
    <property type="entry name" value="Thioestr_dom"/>
</dbReference>
<dbReference type="NCBIfam" id="TIGR02286">
    <property type="entry name" value="PaaD"/>
    <property type="match status" value="1"/>
</dbReference>
<evidence type="ECO:0000313" key="4">
    <source>
        <dbReference type="Proteomes" id="UP001595975"/>
    </source>
</evidence>
<proteinExistence type="predicted"/>
<sequence length="131" mass="13664">MAALYERDLACQGLGITLDEVSTGRASMRMTVAPAMVNGHGIAHGGYLFLLADAAFSYACNSYGPVTVAQGAQVTFLAPAAVGDELVAEAVERTRSGRTGIYDVTVRNAAEKVIAEFRGQSVMLAGQPHTA</sequence>
<dbReference type="EC" id="3.1.2.-" evidence="3"/>
<keyword evidence="1 3" id="KW-0378">Hydrolase</keyword>
<dbReference type="PANTHER" id="PTHR42856:SF1">
    <property type="entry name" value="ACYL-COENZYME A THIOESTERASE PAAI"/>
    <property type="match status" value="1"/>
</dbReference>
<accession>A0ABW0X493</accession>
<dbReference type="InterPro" id="IPR029069">
    <property type="entry name" value="HotDog_dom_sf"/>
</dbReference>
<dbReference type="NCBIfam" id="TIGR00369">
    <property type="entry name" value="unchar_dom_1"/>
    <property type="match status" value="1"/>
</dbReference>
<dbReference type="InterPro" id="IPR011973">
    <property type="entry name" value="PaaD"/>
</dbReference>
<dbReference type="Gene3D" id="3.10.129.10">
    <property type="entry name" value="Hotdog Thioesterase"/>
    <property type="match status" value="1"/>
</dbReference>
<dbReference type="InterPro" id="IPR052723">
    <property type="entry name" value="Acyl-CoA_thioesterase_PaaI"/>
</dbReference>
<dbReference type="InterPro" id="IPR003736">
    <property type="entry name" value="PAAI_dom"/>
</dbReference>
<gene>
    <name evidence="3" type="primary">paaI</name>
    <name evidence="3" type="ORF">ACFP3U_20610</name>
</gene>
<name>A0ABW0X493_9ACTN</name>
<dbReference type="CDD" id="cd03443">
    <property type="entry name" value="PaaI_thioesterase"/>
    <property type="match status" value="1"/>
</dbReference>